<evidence type="ECO:0000256" key="3">
    <source>
        <dbReference type="ARBA" id="ARBA00022801"/>
    </source>
</evidence>
<gene>
    <name evidence="6" type="ORF">F4Y08_06515</name>
</gene>
<dbReference type="InterPro" id="IPR014883">
    <property type="entry name" value="VRR_NUC"/>
</dbReference>
<dbReference type="GO" id="GO:0004518">
    <property type="term" value="F:nuclease activity"/>
    <property type="evidence" value="ECO:0007669"/>
    <property type="project" value="UniProtKB-KW"/>
</dbReference>
<evidence type="ECO:0000256" key="2">
    <source>
        <dbReference type="ARBA" id="ARBA00022722"/>
    </source>
</evidence>
<dbReference type="Gene3D" id="3.40.1350.10">
    <property type="match status" value="1"/>
</dbReference>
<dbReference type="GO" id="GO:0016788">
    <property type="term" value="F:hydrolase activity, acting on ester bonds"/>
    <property type="evidence" value="ECO:0007669"/>
    <property type="project" value="InterPro"/>
</dbReference>
<keyword evidence="4" id="KW-0812">Transmembrane</keyword>
<name>A0A6B1DRS4_9CHLR</name>
<comment type="cofactor">
    <cofactor evidence="1">
        <name>Mg(2+)</name>
        <dbReference type="ChEBI" id="CHEBI:18420"/>
    </cofactor>
</comment>
<evidence type="ECO:0000256" key="4">
    <source>
        <dbReference type="SAM" id="Phobius"/>
    </source>
</evidence>
<reference evidence="6" key="1">
    <citation type="submission" date="2019-09" db="EMBL/GenBank/DDBJ databases">
        <title>Characterisation of the sponge microbiome using genome-centric metagenomics.</title>
        <authorList>
            <person name="Engelberts J.P."/>
            <person name="Robbins S.J."/>
            <person name="De Goeij J.M."/>
            <person name="Aranda M."/>
            <person name="Bell S.C."/>
            <person name="Webster N.S."/>
        </authorList>
    </citation>
    <scope>NUCLEOTIDE SEQUENCE</scope>
    <source>
        <strain evidence="6">SB0662_bin_9</strain>
    </source>
</reference>
<dbReference type="SMART" id="SM00990">
    <property type="entry name" value="VRR_NUC"/>
    <property type="match status" value="1"/>
</dbReference>
<dbReference type="InterPro" id="IPR011856">
    <property type="entry name" value="tRNA_endonuc-like_dom_sf"/>
</dbReference>
<keyword evidence="4" id="KW-1133">Transmembrane helix</keyword>
<evidence type="ECO:0000313" key="6">
    <source>
        <dbReference type="EMBL" id="MYD89978.1"/>
    </source>
</evidence>
<dbReference type="Pfam" id="PF08774">
    <property type="entry name" value="VRR_NUC"/>
    <property type="match status" value="1"/>
</dbReference>
<dbReference type="AlphaFoldDB" id="A0A6B1DRS4"/>
<dbReference type="EMBL" id="VXPY01000040">
    <property type="protein sequence ID" value="MYD89978.1"/>
    <property type="molecule type" value="Genomic_DNA"/>
</dbReference>
<protein>
    <submittedName>
        <fullName evidence="6">VRR-NUC domain-containing protein</fullName>
    </submittedName>
</protein>
<evidence type="ECO:0000256" key="1">
    <source>
        <dbReference type="ARBA" id="ARBA00001946"/>
    </source>
</evidence>
<feature type="transmembrane region" description="Helical" evidence="4">
    <location>
        <begin position="12"/>
        <end position="31"/>
    </location>
</feature>
<keyword evidence="2" id="KW-0540">Nuclease</keyword>
<feature type="transmembrane region" description="Helical" evidence="4">
    <location>
        <begin position="37"/>
        <end position="57"/>
    </location>
</feature>
<comment type="caution">
    <text evidence="6">The sequence shown here is derived from an EMBL/GenBank/DDBJ whole genome shotgun (WGS) entry which is preliminary data.</text>
</comment>
<evidence type="ECO:0000259" key="5">
    <source>
        <dbReference type="SMART" id="SM00990"/>
    </source>
</evidence>
<proteinExistence type="predicted"/>
<dbReference type="GO" id="GO:0003676">
    <property type="term" value="F:nucleic acid binding"/>
    <property type="evidence" value="ECO:0007669"/>
    <property type="project" value="InterPro"/>
</dbReference>
<organism evidence="6">
    <name type="scientific">Caldilineaceae bacterium SB0662_bin_9</name>
    <dbReference type="NCBI Taxonomy" id="2605258"/>
    <lineage>
        <taxon>Bacteria</taxon>
        <taxon>Bacillati</taxon>
        <taxon>Chloroflexota</taxon>
        <taxon>Caldilineae</taxon>
        <taxon>Caldilineales</taxon>
        <taxon>Caldilineaceae</taxon>
    </lineage>
</organism>
<accession>A0A6B1DRS4</accession>
<keyword evidence="4" id="KW-0472">Membrane</keyword>
<feature type="domain" description="VRR-NUC" evidence="5">
    <location>
        <begin position="99"/>
        <end position="196"/>
    </location>
</feature>
<keyword evidence="3" id="KW-0378">Hydrolase</keyword>
<sequence length="207" mass="22421">MNRRDSPALDIFALVVLGCAGYGAFLGYRLADGVDSLIPNEMLIGGGIGLLIGLGLLRIGNRVFKRLGIGPSSRLFGNSGNPFLSPQAQKVQDQKAGVLTGEDLIQRQILDWLASTRPDIFAAHIPNGGHTSWRASHLLRVGMVKGMPDLILIGARGQVGFMEVKTESGSLRKEQRSLQNLLMARGLPHAVVRSPEECDKALRSWGW</sequence>